<keyword evidence="3" id="KW-1185">Reference proteome</keyword>
<dbReference type="Proteomes" id="UP000467841">
    <property type="component" value="Unassembled WGS sequence"/>
</dbReference>
<accession>A0A6D2L6H7</accession>
<evidence type="ECO:0000259" key="1">
    <source>
        <dbReference type="SMART" id="SM00579"/>
    </source>
</evidence>
<protein>
    <recommendedName>
        <fullName evidence="1">FBD domain-containing protein</fullName>
    </recommendedName>
</protein>
<organism evidence="2 3">
    <name type="scientific">Microthlaspi erraticum</name>
    <dbReference type="NCBI Taxonomy" id="1685480"/>
    <lineage>
        <taxon>Eukaryota</taxon>
        <taxon>Viridiplantae</taxon>
        <taxon>Streptophyta</taxon>
        <taxon>Embryophyta</taxon>
        <taxon>Tracheophyta</taxon>
        <taxon>Spermatophyta</taxon>
        <taxon>Magnoliopsida</taxon>
        <taxon>eudicotyledons</taxon>
        <taxon>Gunneridae</taxon>
        <taxon>Pentapetalae</taxon>
        <taxon>rosids</taxon>
        <taxon>malvids</taxon>
        <taxon>Brassicales</taxon>
        <taxon>Brassicaceae</taxon>
        <taxon>Coluteocarpeae</taxon>
        <taxon>Microthlaspi</taxon>
    </lineage>
</organism>
<feature type="domain" description="FBD" evidence="1">
    <location>
        <begin position="350"/>
        <end position="423"/>
    </location>
</feature>
<comment type="caution">
    <text evidence="2">The sequence shown here is derived from an EMBL/GenBank/DDBJ whole genome shotgun (WGS) entry which is preliminary data.</text>
</comment>
<dbReference type="PANTHER" id="PTHR31900:SF34">
    <property type="entry name" value="EMB|CAB62440.1-RELATED"/>
    <property type="match status" value="1"/>
</dbReference>
<dbReference type="InterPro" id="IPR050232">
    <property type="entry name" value="FBL13/AtMIF1-like"/>
</dbReference>
<dbReference type="EMBL" id="CACVBM020001829">
    <property type="protein sequence ID" value="CAA7060446.1"/>
    <property type="molecule type" value="Genomic_DNA"/>
</dbReference>
<dbReference type="InterPro" id="IPR032675">
    <property type="entry name" value="LRR_dom_sf"/>
</dbReference>
<dbReference type="InterPro" id="IPR055411">
    <property type="entry name" value="LRR_FXL15/At3g58940/PEG3-like"/>
</dbReference>
<dbReference type="CDD" id="cd22160">
    <property type="entry name" value="F-box_AtFBL13-like"/>
    <property type="match status" value="1"/>
</dbReference>
<dbReference type="InterPro" id="IPR006566">
    <property type="entry name" value="FBD"/>
</dbReference>
<dbReference type="SMART" id="SM00579">
    <property type="entry name" value="FBD"/>
    <property type="match status" value="1"/>
</dbReference>
<dbReference type="InterPro" id="IPR036047">
    <property type="entry name" value="F-box-like_dom_sf"/>
</dbReference>
<dbReference type="OrthoDB" id="1045299at2759"/>
<sequence length="433" mass="49857">MSDTRHLSTEADERIENRSCDLPDDMLLRIFYFVPTKVAAATAVLSKRWRHIWTMMPQISFKDEGSESLEQALQLHKAPKLECLLFILCSVHVDVRKFVENAVKRGVEVVEFEYNLIGVPTRLPKILYTCDTLVDLTLSNQILVDVSSQARLPSLLYLMLMNVVYKDEDSLVSLLSSSPVLEYIKVFRRKNDMLKNFTVKVPSLKRLYYWTPLERDHHHDPTGWLVIDSPAITNMELYDVWGNYCLLENMHCLDEAYIGNVPNPDGKLLTCLSSARRLLLHLTEPMVHCCSATNFSRLIELHFLTATSVDWLEPLMFLLQNSPKLKTLFINTKWAGTLTPSWNQPNSIPECLSSHLEIFGWRDCVATEDEKQLLAYILANSKCLKAVEISLFATKLTSCNLEETQKEIESMPRISTSSQLRFPTQLNWNFRVY</sequence>
<proteinExistence type="predicted"/>
<evidence type="ECO:0000313" key="2">
    <source>
        <dbReference type="EMBL" id="CAA7060446.1"/>
    </source>
</evidence>
<evidence type="ECO:0000313" key="3">
    <source>
        <dbReference type="Proteomes" id="UP000467841"/>
    </source>
</evidence>
<dbReference type="PANTHER" id="PTHR31900">
    <property type="entry name" value="F-BOX/RNI SUPERFAMILY PROTEIN-RELATED"/>
    <property type="match status" value="1"/>
</dbReference>
<dbReference type="InterPro" id="IPR001810">
    <property type="entry name" value="F-box_dom"/>
</dbReference>
<dbReference type="Pfam" id="PF08387">
    <property type="entry name" value="FBD"/>
    <property type="match status" value="1"/>
</dbReference>
<gene>
    <name evidence="2" type="ORF">MERR_LOCUS47682</name>
</gene>
<dbReference type="SUPFAM" id="SSF81383">
    <property type="entry name" value="F-box domain"/>
    <property type="match status" value="1"/>
</dbReference>
<dbReference type="Pfam" id="PF00646">
    <property type="entry name" value="F-box"/>
    <property type="match status" value="1"/>
</dbReference>
<name>A0A6D2L6H7_9BRAS</name>
<reference evidence="2" key="1">
    <citation type="submission" date="2020-01" db="EMBL/GenBank/DDBJ databases">
        <authorList>
            <person name="Mishra B."/>
        </authorList>
    </citation>
    <scope>NUCLEOTIDE SEQUENCE [LARGE SCALE GENOMIC DNA]</scope>
</reference>
<dbReference type="Pfam" id="PF24758">
    <property type="entry name" value="LRR_At5g56370"/>
    <property type="match status" value="1"/>
</dbReference>
<dbReference type="AlphaFoldDB" id="A0A6D2L6H7"/>
<dbReference type="InterPro" id="IPR053781">
    <property type="entry name" value="F-box_AtFBL13-like"/>
</dbReference>
<dbReference type="Gene3D" id="3.80.10.10">
    <property type="entry name" value="Ribonuclease Inhibitor"/>
    <property type="match status" value="1"/>
</dbReference>